<dbReference type="InterPro" id="IPR036881">
    <property type="entry name" value="Glyco_hydro_3_C_sf"/>
</dbReference>
<sequence>MCKLNNNDCKLLWFIILVLLFDHLTSESESLEFACKPPRHSTYPFCNTSLTISVRAQSLISLLTLSEKLQRLTTNSSSIPRLGIPPYQWRNHALHGVAATTVASATSFPQVILTAASFNRTLWYLIGSAIGVEGRALYNAGLAGLTFWSPNVNVFRDPRWGRGQETPGEDPMVSSAYASEFVRGLQGGPHHHGLFVSACCKHFTAYDLDKWANFTKYNFNALVTQQDLEDTYLPPFRSCIQQGGASCLMCSFNQVNGVPACANEDLLGLARTKWGFQGYITSDCDAVATVYEYHKYAKSAEDAVADVLRAGVDINCGTYMLRHTQTAIKQGKVKEEELDRALFNLFSVQLRLGMFDGDPRKGQFGKLGPWNVCSTEHRTLALEAARQGIVLLKNENKILPLDRDFITSLAVIGPMATETKLGGDYSGIGCSSRSIYEELQEFTKGFLSISYASGCHDIACQSVEGFNEAIETAKEADYVIIVAGIDTTQEGEDLDRDSLVLPGEQMALISAIADASKRPVILVLTGGGPLDVLSADRNPLISSILWVGYPGEAGAKALAEIIFGLVNPAGRLPMTWYPESFTNVPMSDMNMRADPSRGYPGRTYRFYTGTRIYGFGHGLSYSAFSYKFLSSSPTKISLHKSLKAERLEGVDEVLVDDMQDCSKLRFGMQVSVMNLGDLDGRHVVMLFSRWPKVLQGSPTTQLVGFSSVHTVSYESIETSILVDPCQHLSLAHESGKRILPLGSYTFSVRDTHHTLSLQIY</sequence>
<dbReference type="PRINTS" id="PR00133">
    <property type="entry name" value="GLHYDRLASE3"/>
</dbReference>
<dbReference type="Proteomes" id="UP000289738">
    <property type="component" value="Chromosome A03"/>
</dbReference>
<reference evidence="9 10" key="1">
    <citation type="submission" date="2019-01" db="EMBL/GenBank/DDBJ databases">
        <title>Sequencing of cultivated peanut Arachis hypogaea provides insights into genome evolution and oil improvement.</title>
        <authorList>
            <person name="Chen X."/>
        </authorList>
    </citation>
    <scope>NUCLEOTIDE SEQUENCE [LARGE SCALE GENOMIC DNA]</scope>
    <source>
        <strain evidence="10">cv. Fuhuasheng</strain>
        <tissue evidence="9">Leaves</tissue>
    </source>
</reference>
<dbReference type="SUPFAM" id="SSF51445">
    <property type="entry name" value="(Trans)glycosidases"/>
    <property type="match status" value="1"/>
</dbReference>
<evidence type="ECO:0000256" key="7">
    <source>
        <dbReference type="SAM" id="SignalP"/>
    </source>
</evidence>
<dbReference type="Pfam" id="PF00933">
    <property type="entry name" value="Glyco_hydro_3"/>
    <property type="match status" value="1"/>
</dbReference>
<dbReference type="FunFam" id="3.40.50.1700:FF:000001">
    <property type="entry name" value="probable beta-D-xylosidase 2"/>
    <property type="match status" value="1"/>
</dbReference>
<keyword evidence="6" id="KW-0326">Glycosidase</keyword>
<dbReference type="InterPro" id="IPR002772">
    <property type="entry name" value="Glyco_hydro_3_C"/>
</dbReference>
<evidence type="ECO:0000256" key="4">
    <source>
        <dbReference type="ARBA" id="ARBA00022801"/>
    </source>
</evidence>
<dbReference type="EMBL" id="SDMP01000003">
    <property type="protein sequence ID" value="RYR65279.1"/>
    <property type="molecule type" value="Genomic_DNA"/>
</dbReference>
<evidence type="ECO:0000313" key="10">
    <source>
        <dbReference type="Proteomes" id="UP000289738"/>
    </source>
</evidence>
<dbReference type="FunFam" id="3.20.20.300:FF:000004">
    <property type="entry name" value="probable beta-D-xylosidase 7"/>
    <property type="match status" value="1"/>
</dbReference>
<evidence type="ECO:0000256" key="6">
    <source>
        <dbReference type="ARBA" id="ARBA00023295"/>
    </source>
</evidence>
<keyword evidence="4" id="KW-0378">Hydrolase</keyword>
<evidence type="ECO:0000259" key="8">
    <source>
        <dbReference type="SMART" id="SM01217"/>
    </source>
</evidence>
<name>A0A445DQ25_ARAHY</name>
<comment type="caution">
    <text evidence="9">The sequence shown here is derived from an EMBL/GenBank/DDBJ whole genome shotgun (WGS) entry which is preliminary data.</text>
</comment>
<dbReference type="SMART" id="SM01217">
    <property type="entry name" value="Fn3_like"/>
    <property type="match status" value="1"/>
</dbReference>
<dbReference type="PANTHER" id="PTHR42721:SF1">
    <property type="entry name" value="BETA-D-XYLOSIDASE 6-RELATED"/>
    <property type="match status" value="1"/>
</dbReference>
<dbReference type="InterPro" id="IPR026891">
    <property type="entry name" value="Fn3-like"/>
</dbReference>
<dbReference type="InterPro" id="IPR001764">
    <property type="entry name" value="Glyco_hydro_3_N"/>
</dbReference>
<organism evidence="9 10">
    <name type="scientific">Arachis hypogaea</name>
    <name type="common">Peanut</name>
    <dbReference type="NCBI Taxonomy" id="3818"/>
    <lineage>
        <taxon>Eukaryota</taxon>
        <taxon>Viridiplantae</taxon>
        <taxon>Streptophyta</taxon>
        <taxon>Embryophyta</taxon>
        <taxon>Tracheophyta</taxon>
        <taxon>Spermatophyta</taxon>
        <taxon>Magnoliopsida</taxon>
        <taxon>eudicotyledons</taxon>
        <taxon>Gunneridae</taxon>
        <taxon>Pentapetalae</taxon>
        <taxon>rosids</taxon>
        <taxon>fabids</taxon>
        <taxon>Fabales</taxon>
        <taxon>Fabaceae</taxon>
        <taxon>Papilionoideae</taxon>
        <taxon>50 kb inversion clade</taxon>
        <taxon>dalbergioids sensu lato</taxon>
        <taxon>Dalbergieae</taxon>
        <taxon>Pterocarpus clade</taxon>
        <taxon>Arachis</taxon>
    </lineage>
</organism>
<feature type="domain" description="Fibronectin type III-like" evidence="8">
    <location>
        <begin position="682"/>
        <end position="752"/>
    </location>
</feature>
<dbReference type="SMR" id="A0A445DQ25"/>
<dbReference type="Gramene" id="arahy.Tifrunner.gnm2.ann2.Ah03g495800.1">
    <property type="protein sequence ID" value="arahy.Tifrunner.gnm2.ann2.Ah03g495800.1-CDS"/>
    <property type="gene ID" value="arahy.Tifrunner.gnm2.ann2.Ah03g495800"/>
</dbReference>
<dbReference type="GO" id="GO:0009044">
    <property type="term" value="F:xylan 1,4-beta-xylosidase activity"/>
    <property type="evidence" value="ECO:0007669"/>
    <property type="project" value="InterPro"/>
</dbReference>
<dbReference type="PANTHER" id="PTHR42721">
    <property type="entry name" value="SUGAR HYDROLASE-RELATED"/>
    <property type="match status" value="1"/>
</dbReference>
<keyword evidence="5" id="KW-0325">Glycoprotein</keyword>
<dbReference type="GO" id="GO:0046556">
    <property type="term" value="F:alpha-L-arabinofuranosidase activity"/>
    <property type="evidence" value="ECO:0007669"/>
    <property type="project" value="TreeGrafter"/>
</dbReference>
<evidence type="ECO:0000256" key="3">
    <source>
        <dbReference type="ARBA" id="ARBA00022729"/>
    </source>
</evidence>
<feature type="signal peptide" evidence="7">
    <location>
        <begin position="1"/>
        <end position="26"/>
    </location>
</feature>
<protein>
    <recommendedName>
        <fullName evidence="8">Fibronectin type III-like domain-containing protein</fullName>
    </recommendedName>
</protein>
<proteinExistence type="predicted"/>
<keyword evidence="3 7" id="KW-0732">Signal</keyword>
<dbReference type="Pfam" id="PF01915">
    <property type="entry name" value="Glyco_hydro_3_C"/>
    <property type="match status" value="1"/>
</dbReference>
<dbReference type="Gene3D" id="3.40.50.1700">
    <property type="entry name" value="Glycoside hydrolase family 3 C-terminal domain"/>
    <property type="match status" value="1"/>
</dbReference>
<dbReference type="STRING" id="3818.A0A445DQ25"/>
<dbReference type="Gene3D" id="3.20.20.300">
    <property type="entry name" value="Glycoside hydrolase, family 3, N-terminal domain"/>
    <property type="match status" value="1"/>
</dbReference>
<dbReference type="GO" id="GO:0031222">
    <property type="term" value="P:arabinan catabolic process"/>
    <property type="evidence" value="ECO:0007669"/>
    <property type="project" value="TreeGrafter"/>
</dbReference>
<dbReference type="InterPro" id="IPR044993">
    <property type="entry name" value="BXL"/>
</dbReference>
<keyword evidence="10" id="KW-1185">Reference proteome</keyword>
<dbReference type="InterPro" id="IPR017853">
    <property type="entry name" value="GH"/>
</dbReference>
<evidence type="ECO:0000256" key="2">
    <source>
        <dbReference type="ARBA" id="ARBA00022525"/>
    </source>
</evidence>
<comment type="subcellular location">
    <subcellularLocation>
        <location evidence="1">Secreted</location>
    </subcellularLocation>
</comment>
<evidence type="ECO:0000313" key="9">
    <source>
        <dbReference type="EMBL" id="RYR65279.1"/>
    </source>
</evidence>
<dbReference type="Gene3D" id="2.60.40.10">
    <property type="entry name" value="Immunoglobulins"/>
    <property type="match status" value="1"/>
</dbReference>
<gene>
    <name evidence="9" type="ORF">Ahy_A03g011223</name>
</gene>
<dbReference type="OrthoDB" id="47059at2759"/>
<keyword evidence="2" id="KW-0964">Secreted</keyword>
<dbReference type="InterPro" id="IPR036962">
    <property type="entry name" value="Glyco_hydro_3_N_sf"/>
</dbReference>
<feature type="chain" id="PRO_5019109915" description="Fibronectin type III-like domain-containing protein" evidence="7">
    <location>
        <begin position="27"/>
        <end position="760"/>
    </location>
</feature>
<evidence type="ECO:0000256" key="1">
    <source>
        <dbReference type="ARBA" id="ARBA00004613"/>
    </source>
</evidence>
<dbReference type="SUPFAM" id="SSF52279">
    <property type="entry name" value="Beta-D-glucan exohydrolase, C-terminal domain"/>
    <property type="match status" value="1"/>
</dbReference>
<dbReference type="GO" id="GO:0045493">
    <property type="term" value="P:xylan catabolic process"/>
    <property type="evidence" value="ECO:0007669"/>
    <property type="project" value="InterPro"/>
</dbReference>
<dbReference type="InterPro" id="IPR013783">
    <property type="entry name" value="Ig-like_fold"/>
</dbReference>
<accession>A0A445DQ25</accession>
<evidence type="ECO:0000256" key="5">
    <source>
        <dbReference type="ARBA" id="ARBA00023180"/>
    </source>
</evidence>
<dbReference type="GO" id="GO:0005576">
    <property type="term" value="C:extracellular region"/>
    <property type="evidence" value="ECO:0007669"/>
    <property type="project" value="UniProtKB-SubCell"/>
</dbReference>
<dbReference type="AlphaFoldDB" id="A0A445DQ25"/>